<dbReference type="PANTHER" id="PTHR43546">
    <property type="entry name" value="UPF0173 METAL-DEPENDENT HYDROLASE MJ1163-RELATED"/>
    <property type="match status" value="1"/>
</dbReference>
<dbReference type="InterPro" id="IPR050114">
    <property type="entry name" value="UPF0173_UPF0282_UlaG_hydrolase"/>
</dbReference>
<evidence type="ECO:0000313" key="3">
    <source>
        <dbReference type="Proteomes" id="UP000707138"/>
    </source>
</evidence>
<gene>
    <name evidence="2" type="ORF">H6A01_05110</name>
</gene>
<dbReference type="EMBL" id="JACJLA010000007">
    <property type="protein sequence ID" value="MBM6912702.1"/>
    <property type="molecule type" value="Genomic_DNA"/>
</dbReference>
<keyword evidence="1" id="KW-0378">Hydrolase</keyword>
<dbReference type="PANTHER" id="PTHR43546:SF9">
    <property type="entry name" value="L-ASCORBATE-6-PHOSPHATE LACTONASE ULAG-RELATED"/>
    <property type="match status" value="1"/>
</dbReference>
<accession>A0ABS2GHF7</accession>
<dbReference type="RefSeq" id="WP_205087778.1">
    <property type="nucleotide sequence ID" value="NZ_JACJLA010000007.1"/>
</dbReference>
<proteinExistence type="predicted"/>
<dbReference type="SUPFAM" id="SSF56281">
    <property type="entry name" value="Metallo-hydrolase/oxidoreductase"/>
    <property type="match status" value="1"/>
</dbReference>
<sequence>MKLTQIRNATNKLSYNGITFLIDPWLMPKHQFSFVDIPGRPFHVPDPVKEQLPMPFYDLPLPVASILENVDAYIVTHLHPDHIDIASDGSVGAPLDKHLPLFCQNEADAAVLARSEFTDIRVLTSAPTEFSGITLHKTECRHGTFNPCGESMGVLFSHPQEPIFYIAGDTIWYDAVQRTLQTYMPDVIALNCCAAETVENGRLLMNDEDIECVKKTCPSAALYLTHLDTVAHAAITRYSLRGLLTCRGITNYTIPLDGESIIY</sequence>
<dbReference type="InterPro" id="IPR036866">
    <property type="entry name" value="RibonucZ/Hydroxyglut_hydro"/>
</dbReference>
<keyword evidence="3" id="KW-1185">Reference proteome</keyword>
<evidence type="ECO:0000256" key="1">
    <source>
        <dbReference type="ARBA" id="ARBA00022801"/>
    </source>
</evidence>
<dbReference type="Gene3D" id="3.60.15.10">
    <property type="entry name" value="Ribonuclease Z/Hydroxyacylglutathione hydrolase-like"/>
    <property type="match status" value="1"/>
</dbReference>
<reference evidence="2 3" key="1">
    <citation type="journal article" date="2021" name="Sci. Rep.">
        <title>The distribution of antibiotic resistance genes in chicken gut microbiota commensals.</title>
        <authorList>
            <person name="Juricova H."/>
            <person name="Matiasovicova J."/>
            <person name="Kubasova T."/>
            <person name="Cejkova D."/>
            <person name="Rychlik I."/>
        </authorList>
    </citation>
    <scope>NUCLEOTIDE SEQUENCE [LARGE SCALE GENOMIC DNA]</scope>
    <source>
        <strain evidence="2 3">An537</strain>
    </source>
</reference>
<evidence type="ECO:0000313" key="2">
    <source>
        <dbReference type="EMBL" id="MBM6912702.1"/>
    </source>
</evidence>
<name>A0ABS2GHF7_9FIRM</name>
<dbReference type="Proteomes" id="UP000707138">
    <property type="component" value="Unassembled WGS sequence"/>
</dbReference>
<organism evidence="2 3">
    <name type="scientific">Veillonella magna</name>
    <dbReference type="NCBI Taxonomy" id="464322"/>
    <lineage>
        <taxon>Bacteria</taxon>
        <taxon>Bacillati</taxon>
        <taxon>Bacillota</taxon>
        <taxon>Negativicutes</taxon>
        <taxon>Veillonellales</taxon>
        <taxon>Veillonellaceae</taxon>
        <taxon>Veillonella</taxon>
    </lineage>
</organism>
<protein>
    <submittedName>
        <fullName evidence="2">MBL fold metallo-hydrolase</fullName>
    </submittedName>
</protein>
<comment type="caution">
    <text evidence="2">The sequence shown here is derived from an EMBL/GenBank/DDBJ whole genome shotgun (WGS) entry which is preliminary data.</text>
</comment>